<name>A0ABV6LP07_9BACI</name>
<gene>
    <name evidence="12" type="primary">fliJ</name>
    <name evidence="12" type="ORF">ACFFGV_11250</name>
</gene>
<dbReference type="RefSeq" id="WP_377347788.1">
    <property type="nucleotide sequence ID" value="NZ_JBHLTP010000009.1"/>
</dbReference>
<evidence type="ECO:0000256" key="5">
    <source>
        <dbReference type="ARBA" id="ARBA00022475"/>
    </source>
</evidence>
<protein>
    <recommendedName>
        <fullName evidence="3">Flagellar FliJ protein</fullName>
    </recommendedName>
</protein>
<keyword evidence="10" id="KW-1006">Bacterial flagellum protein export</keyword>
<keyword evidence="8" id="KW-0653">Protein transport</keyword>
<keyword evidence="11" id="KW-0175">Coiled coil</keyword>
<evidence type="ECO:0000256" key="2">
    <source>
        <dbReference type="ARBA" id="ARBA00010004"/>
    </source>
</evidence>
<keyword evidence="12" id="KW-0282">Flagellum</keyword>
<evidence type="ECO:0000256" key="1">
    <source>
        <dbReference type="ARBA" id="ARBA00004413"/>
    </source>
</evidence>
<keyword evidence="9" id="KW-0472">Membrane</keyword>
<evidence type="ECO:0000256" key="9">
    <source>
        <dbReference type="ARBA" id="ARBA00023136"/>
    </source>
</evidence>
<organism evidence="12 13">
    <name type="scientific">Pontibacillus salicampi</name>
    <dbReference type="NCBI Taxonomy" id="1449801"/>
    <lineage>
        <taxon>Bacteria</taxon>
        <taxon>Bacillati</taxon>
        <taxon>Bacillota</taxon>
        <taxon>Bacilli</taxon>
        <taxon>Bacillales</taxon>
        <taxon>Bacillaceae</taxon>
        <taxon>Pontibacillus</taxon>
    </lineage>
</organism>
<feature type="coiled-coil region" evidence="11">
    <location>
        <begin position="73"/>
        <end position="100"/>
    </location>
</feature>
<dbReference type="NCBIfam" id="TIGR02473">
    <property type="entry name" value="flagell_FliJ"/>
    <property type="match status" value="1"/>
</dbReference>
<evidence type="ECO:0000256" key="4">
    <source>
        <dbReference type="ARBA" id="ARBA00022448"/>
    </source>
</evidence>
<evidence type="ECO:0000256" key="10">
    <source>
        <dbReference type="ARBA" id="ARBA00023225"/>
    </source>
</evidence>
<evidence type="ECO:0000256" key="3">
    <source>
        <dbReference type="ARBA" id="ARBA00020392"/>
    </source>
</evidence>
<proteinExistence type="inferred from homology"/>
<comment type="caution">
    <text evidence="12">The sequence shown here is derived from an EMBL/GenBank/DDBJ whole genome shotgun (WGS) entry which is preliminary data.</text>
</comment>
<evidence type="ECO:0000256" key="11">
    <source>
        <dbReference type="SAM" id="Coils"/>
    </source>
</evidence>
<evidence type="ECO:0000256" key="7">
    <source>
        <dbReference type="ARBA" id="ARBA00022795"/>
    </source>
</evidence>
<keyword evidence="12" id="KW-0966">Cell projection</keyword>
<accession>A0ABV6LP07</accession>
<dbReference type="EMBL" id="JBHLTP010000009">
    <property type="protein sequence ID" value="MFC0524139.1"/>
    <property type="molecule type" value="Genomic_DNA"/>
</dbReference>
<evidence type="ECO:0000313" key="13">
    <source>
        <dbReference type="Proteomes" id="UP001589836"/>
    </source>
</evidence>
<comment type="subcellular location">
    <subcellularLocation>
        <location evidence="1">Cell membrane</location>
        <topology evidence="1">Peripheral membrane protein</topology>
        <orientation evidence="1">Cytoplasmic side</orientation>
    </subcellularLocation>
</comment>
<dbReference type="Proteomes" id="UP001589836">
    <property type="component" value="Unassembled WGS sequence"/>
</dbReference>
<keyword evidence="7" id="KW-1005">Bacterial flagellum biogenesis</keyword>
<keyword evidence="4" id="KW-0813">Transport</keyword>
<reference evidence="12 13" key="1">
    <citation type="submission" date="2024-09" db="EMBL/GenBank/DDBJ databases">
        <authorList>
            <person name="Sun Q."/>
            <person name="Mori K."/>
        </authorList>
    </citation>
    <scope>NUCLEOTIDE SEQUENCE [LARGE SCALE GENOMIC DNA]</scope>
    <source>
        <strain evidence="12 13">NCAIM B.02529</strain>
    </source>
</reference>
<keyword evidence="6" id="KW-0145">Chemotaxis</keyword>
<dbReference type="InterPro" id="IPR012823">
    <property type="entry name" value="Flagell_FliJ"/>
</dbReference>
<dbReference type="Gene3D" id="1.10.287.1700">
    <property type="match status" value="1"/>
</dbReference>
<evidence type="ECO:0000256" key="8">
    <source>
        <dbReference type="ARBA" id="ARBA00022927"/>
    </source>
</evidence>
<keyword evidence="5" id="KW-1003">Cell membrane</keyword>
<keyword evidence="12" id="KW-0969">Cilium</keyword>
<comment type="similarity">
    <text evidence="2">Belongs to the FliJ family.</text>
</comment>
<evidence type="ECO:0000313" key="12">
    <source>
        <dbReference type="EMBL" id="MFC0524139.1"/>
    </source>
</evidence>
<dbReference type="Pfam" id="PF02050">
    <property type="entry name" value="FliJ"/>
    <property type="match status" value="1"/>
</dbReference>
<dbReference type="InterPro" id="IPR053716">
    <property type="entry name" value="Flag_assembly_chemotaxis_eff"/>
</dbReference>
<evidence type="ECO:0000256" key="6">
    <source>
        <dbReference type="ARBA" id="ARBA00022500"/>
    </source>
</evidence>
<sequence length="148" mass="17796">MAELSTYHKLLQMKETDKNLAHKDYQDSVEVFEEVATKMYELLKKKEQAEAHYQKQIQHSMQITDLHTSFQYIDRLEKQIANLQQAIHTARSDMQQKQESLTSAHVEMKKYEKIIDRKEYHIHTVRTYEEKKQMDDMSMQQFLSQGIR</sequence>
<keyword evidence="13" id="KW-1185">Reference proteome</keyword>